<dbReference type="SUPFAM" id="SSF53448">
    <property type="entry name" value="Nucleotide-diphospho-sugar transferases"/>
    <property type="match status" value="1"/>
</dbReference>
<keyword evidence="2" id="KW-1003">Cell membrane</keyword>
<comment type="function">
    <text evidence="6">Catalyzes the glycosylation of 4,4'-diaponeurosporenoate, i.e. the esterification of glucose at the C1'' position with the carboxyl group of 4,4'-diaponeurosporenic acid, to form glycosyl-4,4'-diaponeurosporenoate. This is a step in the biosynthesis of staphyloxanthin, an orange pigment present in most staphylococci strains.</text>
</comment>
<proteinExistence type="inferred from homology"/>
<evidence type="ECO:0000256" key="9">
    <source>
        <dbReference type="ARBA" id="ARBA00040345"/>
    </source>
</evidence>
<evidence type="ECO:0000256" key="4">
    <source>
        <dbReference type="ARBA" id="ARBA00022679"/>
    </source>
</evidence>
<accession>A0ABT5SL16</accession>
<evidence type="ECO:0000256" key="2">
    <source>
        <dbReference type="ARBA" id="ARBA00022475"/>
    </source>
</evidence>
<comment type="subcellular location">
    <subcellularLocation>
        <location evidence="1">Cell membrane</location>
    </subcellularLocation>
</comment>
<organism evidence="11 12">
    <name type="scientific">Microbacterium thalli</name>
    <dbReference type="NCBI Taxonomy" id="3027921"/>
    <lineage>
        <taxon>Bacteria</taxon>
        <taxon>Bacillati</taxon>
        <taxon>Actinomycetota</taxon>
        <taxon>Actinomycetes</taxon>
        <taxon>Micrococcales</taxon>
        <taxon>Microbacteriaceae</taxon>
        <taxon>Microbacterium</taxon>
    </lineage>
</organism>
<keyword evidence="5" id="KW-0472">Membrane</keyword>
<comment type="caution">
    <text evidence="11">The sequence shown here is derived from an EMBL/GenBank/DDBJ whole genome shotgun (WGS) entry which is preliminary data.</text>
</comment>
<name>A0ABT5SL16_9MICO</name>
<evidence type="ECO:0000256" key="5">
    <source>
        <dbReference type="ARBA" id="ARBA00023136"/>
    </source>
</evidence>
<evidence type="ECO:0000259" key="10">
    <source>
        <dbReference type="Pfam" id="PF00535"/>
    </source>
</evidence>
<dbReference type="PANTHER" id="PTHR43646:SF2">
    <property type="entry name" value="GLYCOSYLTRANSFERASE 2-LIKE DOMAIN-CONTAINING PROTEIN"/>
    <property type="match status" value="1"/>
</dbReference>
<evidence type="ECO:0000256" key="6">
    <source>
        <dbReference type="ARBA" id="ARBA00037281"/>
    </source>
</evidence>
<evidence type="ECO:0000256" key="8">
    <source>
        <dbReference type="ARBA" id="ARBA00038120"/>
    </source>
</evidence>
<dbReference type="Pfam" id="PF00535">
    <property type="entry name" value="Glycos_transf_2"/>
    <property type="match status" value="1"/>
</dbReference>
<reference evidence="11 12" key="1">
    <citation type="submission" date="2023-02" db="EMBL/GenBank/DDBJ databases">
        <title>Study of novel species of the Microbacterium genus.</title>
        <authorList>
            <person name="Arroyo-Herrera I."/>
            <person name="Roman-Ponce B."/>
            <person name="Vasquez-Murrieta M.S."/>
        </authorList>
    </citation>
    <scope>NUCLEOTIDE SEQUENCE [LARGE SCALE GENOMIC DNA]</scope>
    <source>
        <strain evidence="11 12">NE1TT3</strain>
    </source>
</reference>
<dbReference type="InterPro" id="IPR029044">
    <property type="entry name" value="Nucleotide-diphossugar_trans"/>
</dbReference>
<gene>
    <name evidence="11" type="ORF">PUW80_14300</name>
</gene>
<keyword evidence="3" id="KW-0328">Glycosyltransferase</keyword>
<evidence type="ECO:0000256" key="7">
    <source>
        <dbReference type="ARBA" id="ARBA00037904"/>
    </source>
</evidence>
<dbReference type="Gene3D" id="3.90.550.10">
    <property type="entry name" value="Spore Coat Polysaccharide Biosynthesis Protein SpsA, Chain A"/>
    <property type="match status" value="1"/>
</dbReference>
<feature type="domain" description="Glycosyltransferase 2-like" evidence="10">
    <location>
        <begin position="8"/>
        <end position="146"/>
    </location>
</feature>
<sequence length="238" mass="24946">MTPLAVAVVVPVHDEAALLDACLAALTAALDHTRRTHPGIRIAPVVVLDACTDASERIARSWPVSILRIDARRVGTARRRGVAAALAELGDPAPDETWIATTDGDSTVPLTWLGHQLDLRAAGAQVVLGTVRPDFADLTPAHAAHWLDTHPRGEPAGNVHGANLGMSGAVHLAAGGFPDLVEHEDVEIVRAARAAGARVVATDRNEVTTSGRFEGRTPGGYAAFVHATHERISGRAGR</sequence>
<evidence type="ECO:0000256" key="3">
    <source>
        <dbReference type="ARBA" id="ARBA00022676"/>
    </source>
</evidence>
<keyword evidence="12" id="KW-1185">Reference proteome</keyword>
<protein>
    <recommendedName>
        <fullName evidence="9">4,4'-diaponeurosporenoate glycosyltransferase</fullName>
    </recommendedName>
</protein>
<dbReference type="Proteomes" id="UP001218170">
    <property type="component" value="Unassembled WGS sequence"/>
</dbReference>
<comment type="pathway">
    <text evidence="7">Carotenoid biosynthesis; staphyloxanthin biosynthesis; staphyloxanthin from farnesyl diphosphate: step 4/5.</text>
</comment>
<evidence type="ECO:0000313" key="12">
    <source>
        <dbReference type="Proteomes" id="UP001218170"/>
    </source>
</evidence>
<evidence type="ECO:0000256" key="1">
    <source>
        <dbReference type="ARBA" id="ARBA00004236"/>
    </source>
</evidence>
<dbReference type="PANTHER" id="PTHR43646">
    <property type="entry name" value="GLYCOSYLTRANSFERASE"/>
    <property type="match status" value="1"/>
</dbReference>
<dbReference type="EMBL" id="JAQZCI010000005">
    <property type="protein sequence ID" value="MDD7963524.1"/>
    <property type="molecule type" value="Genomic_DNA"/>
</dbReference>
<comment type="similarity">
    <text evidence="8">Belongs to the glycosyltransferase 2 family. CrtQ subfamily.</text>
</comment>
<keyword evidence="4" id="KW-0808">Transferase</keyword>
<dbReference type="RefSeq" id="WP_274265031.1">
    <property type="nucleotide sequence ID" value="NZ_JAQZCI010000005.1"/>
</dbReference>
<dbReference type="InterPro" id="IPR001173">
    <property type="entry name" value="Glyco_trans_2-like"/>
</dbReference>
<evidence type="ECO:0000313" key="11">
    <source>
        <dbReference type="EMBL" id="MDD7963524.1"/>
    </source>
</evidence>